<keyword evidence="1" id="KW-1133">Transmembrane helix</keyword>
<feature type="transmembrane region" description="Helical" evidence="1">
    <location>
        <begin position="49"/>
        <end position="72"/>
    </location>
</feature>
<dbReference type="AlphaFoldDB" id="A0A1M4YFN0"/>
<keyword evidence="3" id="KW-1185">Reference proteome</keyword>
<dbReference type="Proteomes" id="UP000184170">
    <property type="component" value="Unassembled WGS sequence"/>
</dbReference>
<name>A0A1M4YFN0_9GAMM</name>
<gene>
    <name evidence="2" type="ORF">SAMN04487965_1236</name>
</gene>
<keyword evidence="1" id="KW-0812">Transmembrane</keyword>
<evidence type="ECO:0000256" key="1">
    <source>
        <dbReference type="SAM" id="Phobius"/>
    </source>
</evidence>
<feature type="transmembrane region" description="Helical" evidence="1">
    <location>
        <begin position="20"/>
        <end position="42"/>
    </location>
</feature>
<protein>
    <submittedName>
        <fullName evidence="2">Uncharacterized protein</fullName>
    </submittedName>
</protein>
<keyword evidence="1" id="KW-0472">Membrane</keyword>
<dbReference type="EMBL" id="FQVA01000001">
    <property type="protein sequence ID" value="SHF04463.1"/>
    <property type="molecule type" value="Genomic_DNA"/>
</dbReference>
<dbReference type="STRING" id="494016.SAMN04487965_1236"/>
<evidence type="ECO:0000313" key="2">
    <source>
        <dbReference type="EMBL" id="SHF04463.1"/>
    </source>
</evidence>
<evidence type="ECO:0000313" key="3">
    <source>
        <dbReference type="Proteomes" id="UP000184170"/>
    </source>
</evidence>
<dbReference type="RefSeq" id="WP_073272752.1">
    <property type="nucleotide sequence ID" value="NZ_FQVA01000001.1"/>
</dbReference>
<reference evidence="3" key="1">
    <citation type="submission" date="2016-11" db="EMBL/GenBank/DDBJ databases">
        <authorList>
            <person name="Varghese N."/>
            <person name="Submissions S."/>
        </authorList>
    </citation>
    <scope>NUCLEOTIDE SEQUENCE [LARGE SCALE GENOMIC DNA]</scope>
    <source>
        <strain evidence="3">CGMCC 1.7063</strain>
    </source>
</reference>
<accession>A0A1M4YFN0</accession>
<sequence>MNITLALMGLSTYILIWEKLPYWGNWFNRIVAALPAPLAYLYQAWRCPFCFGFWIALALHAVTGIWSVEALASMPTYAGGAGPAVAWFLDALATATLILFGKLCFDAIGGPAIRGYQMTMQFRQGSTGE</sequence>
<dbReference type="OrthoDB" id="7860961at2"/>
<proteinExistence type="predicted"/>
<organism evidence="2 3">
    <name type="scientific">Microbulbifer donghaiensis</name>
    <dbReference type="NCBI Taxonomy" id="494016"/>
    <lineage>
        <taxon>Bacteria</taxon>
        <taxon>Pseudomonadati</taxon>
        <taxon>Pseudomonadota</taxon>
        <taxon>Gammaproteobacteria</taxon>
        <taxon>Cellvibrionales</taxon>
        <taxon>Microbulbiferaceae</taxon>
        <taxon>Microbulbifer</taxon>
    </lineage>
</organism>
<feature type="transmembrane region" description="Helical" evidence="1">
    <location>
        <begin position="84"/>
        <end position="105"/>
    </location>
</feature>